<dbReference type="Gene3D" id="3.40.50.200">
    <property type="entry name" value="Peptidase S8/S53 domain"/>
    <property type="match status" value="1"/>
</dbReference>
<gene>
    <name evidence="2" type="ORF">DB30_05447</name>
</gene>
<evidence type="ECO:0000313" key="3">
    <source>
        <dbReference type="Proteomes" id="UP000031599"/>
    </source>
</evidence>
<dbReference type="Proteomes" id="UP000031599">
    <property type="component" value="Unassembled WGS sequence"/>
</dbReference>
<dbReference type="GO" id="GO:0006508">
    <property type="term" value="P:proteolysis"/>
    <property type="evidence" value="ECO:0007669"/>
    <property type="project" value="InterPro"/>
</dbReference>
<dbReference type="Pfam" id="PF00082">
    <property type="entry name" value="Peptidase_S8"/>
    <property type="match status" value="1"/>
</dbReference>
<sequence>MAKSWVGAGAVQVTLSIAQTDPGVGFGLGGTLSTTDAHLELFRDADFNTPFVLDHARSAVITNAELTHGLSLYARGQSVGALDLQLTLDTPPRDNIAARHTKIGGQVDAHVDVLPELPVLTFVRSADQSVVTDIELAQGERCGVEVRCSQQLGAGFNVHLVYPGAEAKTRPATRSVIDTDYLYLSRVRLAKGVDGIEDPLHELCSGDPLLLPCADGAWDGQAAPPFLAVEKMTVVGLEWGNGDEQLEARLVDGSDNVICTARLTIKINEPDVGRGSYGVLANKNADDFKAADADFELIYAKSGATADTVRVGVCDTGIFDDSAGANYLQPRVVDGHFFSTDDTEDRPTAAYDTFGPILDASPSKHGTNVAAQAAWGSTRIELIDVMVQRGQTMGDMNAALTKTAFEWAGSRGAAIVNCSKVMHYNTDEAEQALTAYPNTLFLATGGNTSACFPFHYGELGGNEAVRKAFKGDCGIEGLPRVFTNTLLVGGHNTGPKHHDSRGYGPGIDVMVYSDDMTLYTPQALIEAFRLPAIEGVRRDTLLALGTKRDALNGEPPTVSGELPFTKRFLFTNLESRKDDLSLKEQQQYQELLLMKQARPNPKYVERQLYIDSKTLLESWPWPAGGLAAGRDQVIGWLKSFIKLGKSIGTLTPPEDAITGAWDVASWGAVKAAPHLIRQNTIGYWFDADVKTKSLERALAEIEGAEDGSGVASDAGVSFGLPIVANVAAKAKLIRSTLEANHLKRLLIDTSDYTRGFESECLAKGVINPLRAYFAAYDNAVVADGTDPRSAPPPVDLTIDEARRIYYYFYYMNAEGKRTYEAIKDKLKATYAAMDVDLIEAEPPIQIGEEPLSYVTKGKIKNRNWQQVVDLGQPLVHAPKHLRLLLLNQCGHVEDAKEFHSCEWKDPDWEAKNEAEHSYFGATLTKYSHVTAIASDLASWNCTIEIRDVESRRLFPSIVDHVVDRIRVGDADDSEVIDPSTYVTTWVSPTQVRVTVTDATTVGDIRTGKNVYVEVRVVQQLGGSRDEGSNNVFITNKYHAGPNGTPEANDSILVLFMHEIGHALGMVPDTHAHHYENAHGGQGHHCAFNSQDVANAVAASDYQIPGDGSTHVKVPTAIVDPSRGPNPPCVMYHTRSSVHHTSEFCAVCVQTVKDLDGATWQW</sequence>
<name>A0A0C1ZWY6_9BACT</name>
<feature type="domain" description="Peptidase S8/S53" evidence="1">
    <location>
        <begin position="308"/>
        <end position="512"/>
    </location>
</feature>
<dbReference type="SUPFAM" id="SSF55486">
    <property type="entry name" value="Metalloproteases ('zincins'), catalytic domain"/>
    <property type="match status" value="1"/>
</dbReference>
<accession>A0A0C1ZWY6</accession>
<dbReference type="GO" id="GO:0004252">
    <property type="term" value="F:serine-type endopeptidase activity"/>
    <property type="evidence" value="ECO:0007669"/>
    <property type="project" value="InterPro"/>
</dbReference>
<evidence type="ECO:0000259" key="1">
    <source>
        <dbReference type="Pfam" id="PF00082"/>
    </source>
</evidence>
<dbReference type="AlphaFoldDB" id="A0A0C1ZWY6"/>
<dbReference type="EMBL" id="JMCC02000050">
    <property type="protein sequence ID" value="KIG15573.1"/>
    <property type="molecule type" value="Genomic_DNA"/>
</dbReference>
<comment type="caution">
    <text evidence="2">The sequence shown here is derived from an EMBL/GenBank/DDBJ whole genome shotgun (WGS) entry which is preliminary data.</text>
</comment>
<protein>
    <recommendedName>
        <fullName evidence="1">Peptidase S8/S53 domain-containing protein</fullName>
    </recommendedName>
</protein>
<proteinExistence type="predicted"/>
<organism evidence="2 3">
    <name type="scientific">Enhygromyxa salina</name>
    <dbReference type="NCBI Taxonomy" id="215803"/>
    <lineage>
        <taxon>Bacteria</taxon>
        <taxon>Pseudomonadati</taxon>
        <taxon>Myxococcota</taxon>
        <taxon>Polyangia</taxon>
        <taxon>Nannocystales</taxon>
        <taxon>Nannocystaceae</taxon>
        <taxon>Enhygromyxa</taxon>
    </lineage>
</organism>
<evidence type="ECO:0000313" key="2">
    <source>
        <dbReference type="EMBL" id="KIG15573.1"/>
    </source>
</evidence>
<reference evidence="2 3" key="1">
    <citation type="submission" date="2014-12" db="EMBL/GenBank/DDBJ databases">
        <title>Genome assembly of Enhygromyxa salina DSM 15201.</title>
        <authorList>
            <person name="Sharma G."/>
            <person name="Subramanian S."/>
        </authorList>
    </citation>
    <scope>NUCLEOTIDE SEQUENCE [LARGE SCALE GENOMIC DNA]</scope>
    <source>
        <strain evidence="2 3">DSM 15201</strain>
    </source>
</reference>
<dbReference type="SUPFAM" id="SSF52743">
    <property type="entry name" value="Subtilisin-like"/>
    <property type="match status" value="1"/>
</dbReference>
<dbReference type="InterPro" id="IPR000209">
    <property type="entry name" value="Peptidase_S8/S53_dom"/>
</dbReference>
<dbReference type="InterPro" id="IPR036852">
    <property type="entry name" value="Peptidase_S8/S53_dom_sf"/>
</dbReference>